<dbReference type="Proteomes" id="UP000574769">
    <property type="component" value="Unassembled WGS sequence"/>
</dbReference>
<organism evidence="2 3">
    <name type="scientific">Sphingomonas abaci</name>
    <dbReference type="NCBI Taxonomy" id="237611"/>
    <lineage>
        <taxon>Bacteria</taxon>
        <taxon>Pseudomonadati</taxon>
        <taxon>Pseudomonadota</taxon>
        <taxon>Alphaproteobacteria</taxon>
        <taxon>Sphingomonadales</taxon>
        <taxon>Sphingomonadaceae</taxon>
        <taxon>Sphingomonas</taxon>
    </lineage>
</organism>
<protein>
    <submittedName>
        <fullName evidence="2">Uncharacterized protein</fullName>
    </submittedName>
</protein>
<dbReference type="RefSeq" id="WP_022675745.1">
    <property type="nucleotide sequence ID" value="NZ_JACHNY010000008.1"/>
</dbReference>
<dbReference type="EMBL" id="JACHNY010000008">
    <property type="protein sequence ID" value="MBB4619205.1"/>
    <property type="molecule type" value="Genomic_DNA"/>
</dbReference>
<comment type="caution">
    <text evidence="2">The sequence shown here is derived from an EMBL/GenBank/DDBJ whole genome shotgun (WGS) entry which is preliminary data.</text>
</comment>
<accession>A0A7W7F1B2</accession>
<sequence>MSPIFQSKPTSEELRRLAHDLLAIRASRFSSGDATLFDDETQNARILSDGALACLQGAAELEKKDDARRSIDRRMIVQLARVLVIFAIIVVAAQLIPGRPASSKEVQWLSMSENRLSAAESGKTSDSIPLSAVR</sequence>
<gene>
    <name evidence="2" type="ORF">GGQ96_003358</name>
</gene>
<evidence type="ECO:0000313" key="3">
    <source>
        <dbReference type="Proteomes" id="UP000574769"/>
    </source>
</evidence>
<keyword evidence="3" id="KW-1185">Reference proteome</keyword>
<proteinExistence type="predicted"/>
<keyword evidence="1" id="KW-0812">Transmembrane</keyword>
<name>A0A7W7F1B2_9SPHN</name>
<keyword evidence="1" id="KW-0472">Membrane</keyword>
<reference evidence="2 3" key="1">
    <citation type="submission" date="2020-08" db="EMBL/GenBank/DDBJ databases">
        <title>Genomic Encyclopedia of Type Strains, Phase IV (KMG-IV): sequencing the most valuable type-strain genomes for metagenomic binning, comparative biology and taxonomic classification.</title>
        <authorList>
            <person name="Goeker M."/>
        </authorList>
    </citation>
    <scope>NUCLEOTIDE SEQUENCE [LARGE SCALE GENOMIC DNA]</scope>
    <source>
        <strain evidence="2 3">DSM 15867</strain>
    </source>
</reference>
<evidence type="ECO:0000313" key="2">
    <source>
        <dbReference type="EMBL" id="MBB4619205.1"/>
    </source>
</evidence>
<feature type="transmembrane region" description="Helical" evidence="1">
    <location>
        <begin position="76"/>
        <end position="96"/>
    </location>
</feature>
<dbReference type="AlphaFoldDB" id="A0A7W7F1B2"/>
<evidence type="ECO:0000256" key="1">
    <source>
        <dbReference type="SAM" id="Phobius"/>
    </source>
</evidence>
<keyword evidence="1" id="KW-1133">Transmembrane helix</keyword>